<dbReference type="InterPro" id="IPR049054">
    <property type="entry name" value="CN_hydtase_beta-like_N"/>
</dbReference>
<feature type="domain" description="Nitrile hydratase beta subunit-like N-terminal" evidence="1">
    <location>
        <begin position="15"/>
        <end position="109"/>
    </location>
</feature>
<dbReference type="InterPro" id="IPR008990">
    <property type="entry name" value="Elect_transpt_acc-like_dom_sf"/>
</dbReference>
<evidence type="ECO:0000313" key="3">
    <source>
        <dbReference type="Proteomes" id="UP000326202"/>
    </source>
</evidence>
<protein>
    <recommendedName>
        <fullName evidence="1">Nitrile hydratase beta subunit-like N-terminal domain-containing protein</fullName>
    </recommendedName>
</protein>
<dbReference type="RefSeq" id="WP_407658026.1">
    <property type="nucleotide sequence ID" value="NZ_CP042906.1"/>
</dbReference>
<name>A0A5J6MST8_9PROT</name>
<evidence type="ECO:0000259" key="1">
    <source>
        <dbReference type="Pfam" id="PF21006"/>
    </source>
</evidence>
<sequence length="112" mass="12477">MATVPSDDVPELARGIHDMGGLPGGAVDRHEHAVTLWEKRVDALLVLLTRKGVFSVDELRNAIERLGAEAYTSLSYYERWTASIAWNLMQRGVIQADELGKRMAEIEAEGRQ</sequence>
<dbReference type="InterPro" id="IPR042262">
    <property type="entry name" value="CN_hydtase_beta_C"/>
</dbReference>
<proteinExistence type="predicted"/>
<dbReference type="Proteomes" id="UP000326202">
    <property type="component" value="Chromosome"/>
</dbReference>
<dbReference type="SUPFAM" id="SSF50090">
    <property type="entry name" value="Electron transport accessory proteins"/>
    <property type="match status" value="1"/>
</dbReference>
<dbReference type="Pfam" id="PF21006">
    <property type="entry name" value="NHase_beta_N"/>
    <property type="match status" value="1"/>
</dbReference>
<evidence type="ECO:0000313" key="2">
    <source>
        <dbReference type="EMBL" id="QEX19755.1"/>
    </source>
</evidence>
<dbReference type="Gene3D" id="1.10.472.20">
    <property type="entry name" value="Nitrile hydratase, beta subunit"/>
    <property type="match status" value="1"/>
</dbReference>
<gene>
    <name evidence="2" type="ORF">FRZ44_50700</name>
</gene>
<dbReference type="KEGG" id="htq:FRZ44_50700"/>
<reference evidence="2 3" key="1">
    <citation type="submission" date="2019-08" db="EMBL/GenBank/DDBJ databases">
        <title>Hyperibacter terrae gen. nov., sp. nov. and Hyperibacter viscosus sp. nov., two new members in the family Rhodospirillaceae isolated from the rhizosphere of Hypericum perforatum.</title>
        <authorList>
            <person name="Noviana Z."/>
        </authorList>
    </citation>
    <scope>NUCLEOTIDE SEQUENCE [LARGE SCALE GENOMIC DNA]</scope>
    <source>
        <strain evidence="2 3">R5913</strain>
    </source>
</reference>
<dbReference type="AlphaFoldDB" id="A0A5J6MST8"/>
<dbReference type="EMBL" id="CP042906">
    <property type="protein sequence ID" value="QEX19755.1"/>
    <property type="molecule type" value="Genomic_DNA"/>
</dbReference>
<accession>A0A5J6MST8</accession>
<keyword evidence="3" id="KW-1185">Reference proteome</keyword>
<organism evidence="2 3">
    <name type="scientific">Hypericibacter terrae</name>
    <dbReference type="NCBI Taxonomy" id="2602015"/>
    <lineage>
        <taxon>Bacteria</taxon>
        <taxon>Pseudomonadati</taxon>
        <taxon>Pseudomonadota</taxon>
        <taxon>Alphaproteobacteria</taxon>
        <taxon>Rhodospirillales</taxon>
        <taxon>Dongiaceae</taxon>
        <taxon>Hypericibacter</taxon>
    </lineage>
</organism>